<dbReference type="InterPro" id="IPR012337">
    <property type="entry name" value="RNaseH-like_sf"/>
</dbReference>
<evidence type="ECO:0008006" key="3">
    <source>
        <dbReference type="Google" id="ProtNLM"/>
    </source>
</evidence>
<protein>
    <recommendedName>
        <fullName evidence="3">Integrase catalytic domain-containing protein</fullName>
    </recommendedName>
</protein>
<gene>
    <name evidence="1" type="ORF">O181_034134</name>
</gene>
<accession>A0A9Q3D0B8</accession>
<dbReference type="AlphaFoldDB" id="A0A9Q3D0B8"/>
<name>A0A9Q3D0B8_9BASI</name>
<dbReference type="SUPFAM" id="SSF53098">
    <property type="entry name" value="Ribonuclease H-like"/>
    <property type="match status" value="1"/>
</dbReference>
<dbReference type="Gene3D" id="3.30.420.10">
    <property type="entry name" value="Ribonuclease H-like superfamily/Ribonuclease H"/>
    <property type="match status" value="1"/>
</dbReference>
<dbReference type="InterPro" id="IPR036397">
    <property type="entry name" value="RNaseH_sf"/>
</dbReference>
<dbReference type="OrthoDB" id="3158924at2759"/>
<keyword evidence="2" id="KW-1185">Reference proteome</keyword>
<proteinExistence type="predicted"/>
<comment type="caution">
    <text evidence="1">The sequence shown here is derived from an EMBL/GenBank/DDBJ whole genome shotgun (WGS) entry which is preliminary data.</text>
</comment>
<reference evidence="1" key="1">
    <citation type="submission" date="2021-03" db="EMBL/GenBank/DDBJ databases">
        <title>Draft genome sequence of rust myrtle Austropuccinia psidii MF-1, a brazilian biotype.</title>
        <authorList>
            <person name="Quecine M.C."/>
            <person name="Pachon D.M.R."/>
            <person name="Bonatelli M.L."/>
            <person name="Correr F.H."/>
            <person name="Franceschini L.M."/>
            <person name="Leite T.F."/>
            <person name="Margarido G.R.A."/>
            <person name="Almeida C.A."/>
            <person name="Ferrarezi J.A."/>
            <person name="Labate C.A."/>
        </authorList>
    </citation>
    <scope>NUCLEOTIDE SEQUENCE</scope>
    <source>
        <strain evidence="1">MF-1</strain>
    </source>
</reference>
<dbReference type="EMBL" id="AVOT02012566">
    <property type="protein sequence ID" value="MBW0494419.1"/>
    <property type="molecule type" value="Genomic_DNA"/>
</dbReference>
<sequence>MDTALLIWDRLVSWTGIFKKRISIKYPKFTSELWKNIHQLFGTKLSFSTAYHLQTDVLAERMIQILEDMVRLFSAYGLDLKYWDGFTHYLCTLLPALELAYITSIHASTNQTLAILEKGWNPRLPRDFLSKNLFERNPTASSCKGILDKARKHAVRCMQDSFAYGKDR</sequence>
<dbReference type="GO" id="GO:0003676">
    <property type="term" value="F:nucleic acid binding"/>
    <property type="evidence" value="ECO:0007669"/>
    <property type="project" value="InterPro"/>
</dbReference>
<dbReference type="Proteomes" id="UP000765509">
    <property type="component" value="Unassembled WGS sequence"/>
</dbReference>
<evidence type="ECO:0000313" key="1">
    <source>
        <dbReference type="EMBL" id="MBW0494419.1"/>
    </source>
</evidence>
<evidence type="ECO:0000313" key="2">
    <source>
        <dbReference type="Proteomes" id="UP000765509"/>
    </source>
</evidence>
<organism evidence="1 2">
    <name type="scientific">Austropuccinia psidii MF-1</name>
    <dbReference type="NCBI Taxonomy" id="1389203"/>
    <lineage>
        <taxon>Eukaryota</taxon>
        <taxon>Fungi</taxon>
        <taxon>Dikarya</taxon>
        <taxon>Basidiomycota</taxon>
        <taxon>Pucciniomycotina</taxon>
        <taxon>Pucciniomycetes</taxon>
        <taxon>Pucciniales</taxon>
        <taxon>Sphaerophragmiaceae</taxon>
        <taxon>Austropuccinia</taxon>
    </lineage>
</organism>